<reference evidence="3" key="1">
    <citation type="submission" date="2021-01" db="EMBL/GenBank/DDBJ databases">
        <authorList>
            <person name="Corre E."/>
            <person name="Pelletier E."/>
            <person name="Niang G."/>
            <person name="Scheremetjew M."/>
            <person name="Finn R."/>
            <person name="Kale V."/>
            <person name="Holt S."/>
            <person name="Cochrane G."/>
            <person name="Meng A."/>
            <person name="Brown T."/>
            <person name="Cohen L."/>
        </authorList>
    </citation>
    <scope>NUCLEOTIDE SEQUENCE</scope>
    <source>
        <strain evidence="3">RCC2335</strain>
    </source>
</reference>
<gene>
    <name evidence="3" type="ORF">CROS1312_LOCUS87</name>
</gene>
<proteinExistence type="predicted"/>
<dbReference type="GO" id="GO:0000774">
    <property type="term" value="F:adenyl-nucleotide exchange factor activity"/>
    <property type="evidence" value="ECO:0007669"/>
    <property type="project" value="TreeGrafter"/>
</dbReference>
<feature type="signal peptide" evidence="1">
    <location>
        <begin position="1"/>
        <end position="25"/>
    </location>
</feature>
<dbReference type="PANTHER" id="PTHR19316:SF32">
    <property type="entry name" value="ARM REPEAT SUPERFAMILY PROTEIN"/>
    <property type="match status" value="1"/>
</dbReference>
<accession>A0A7S2T8L9</accession>
<dbReference type="InterPro" id="IPR013918">
    <property type="entry name" value="Nucleotide_exch_fac_Fes1"/>
</dbReference>
<dbReference type="Pfam" id="PF08609">
    <property type="entry name" value="Fes1"/>
    <property type="match status" value="1"/>
</dbReference>
<dbReference type="AlphaFoldDB" id="A0A7S2T8L9"/>
<keyword evidence="1" id="KW-0732">Signal</keyword>
<feature type="chain" id="PRO_5031169902" description="Nucleotide exchange factor Fes1 domain-containing protein" evidence="1">
    <location>
        <begin position="26"/>
        <end position="370"/>
    </location>
</feature>
<sequence length="370" mass="39024">MARRPWKASMLALLLCASLIGAARGSVGEDDDANASLVGGDGPTFAEEEDPERLKSLLNWAIEHSDPDKLKKLARDRGGGVEWSEGVSETVREVASGPSEADLMREALVVLADSRARAERERALDVLEDLVTQIDNAGDFLKLGGLAALLGEIRREGGEDEGSVRASAAVVLGTAASNNPEFQARALAQEPDLVRLLLGRVRVEPVAEAKEAAVFALSSVLRNSIPARNDFYRNDGPAAVASLLGDPSSSARLNKKLLALSADLLDLEAGFEIKSFSDLGFARRIKKVFEAGDDDAKEKALLVARQLASSVPGSERGLREAGLGAALEVLLAGTGGTKPADGLAELAESVLELIRSDRGGAAVETLREEL</sequence>
<dbReference type="PANTHER" id="PTHR19316">
    <property type="entry name" value="PROTEIN FOLDING REGULATOR"/>
    <property type="match status" value="1"/>
</dbReference>
<dbReference type="InterPro" id="IPR011989">
    <property type="entry name" value="ARM-like"/>
</dbReference>
<organism evidence="3">
    <name type="scientific">Chloropicon roscoffensis</name>
    <dbReference type="NCBI Taxonomy" id="1461544"/>
    <lineage>
        <taxon>Eukaryota</taxon>
        <taxon>Viridiplantae</taxon>
        <taxon>Chlorophyta</taxon>
        <taxon>Chloropicophyceae</taxon>
        <taxon>Chloropicales</taxon>
        <taxon>Chloropicaceae</taxon>
        <taxon>Chloropicon</taxon>
    </lineage>
</organism>
<evidence type="ECO:0000259" key="2">
    <source>
        <dbReference type="Pfam" id="PF08609"/>
    </source>
</evidence>
<dbReference type="InterPro" id="IPR050693">
    <property type="entry name" value="Hsp70_NEF-Inhibitors"/>
</dbReference>
<evidence type="ECO:0000256" key="1">
    <source>
        <dbReference type="SAM" id="SignalP"/>
    </source>
</evidence>
<dbReference type="Gene3D" id="1.25.10.10">
    <property type="entry name" value="Leucine-rich Repeat Variant"/>
    <property type="match status" value="1"/>
</dbReference>
<dbReference type="InterPro" id="IPR016024">
    <property type="entry name" value="ARM-type_fold"/>
</dbReference>
<feature type="domain" description="Nucleotide exchange factor Fes1" evidence="2">
    <location>
        <begin position="54"/>
        <end position="139"/>
    </location>
</feature>
<dbReference type="EMBL" id="HBHM01000121">
    <property type="protein sequence ID" value="CAD9720821.1"/>
    <property type="molecule type" value="Transcribed_RNA"/>
</dbReference>
<name>A0A7S2T8L9_9CHLO</name>
<evidence type="ECO:0000313" key="3">
    <source>
        <dbReference type="EMBL" id="CAD9720821.1"/>
    </source>
</evidence>
<dbReference type="GO" id="GO:0005783">
    <property type="term" value="C:endoplasmic reticulum"/>
    <property type="evidence" value="ECO:0007669"/>
    <property type="project" value="TreeGrafter"/>
</dbReference>
<protein>
    <recommendedName>
        <fullName evidence="2">Nucleotide exchange factor Fes1 domain-containing protein</fullName>
    </recommendedName>
</protein>
<dbReference type="SUPFAM" id="SSF48371">
    <property type="entry name" value="ARM repeat"/>
    <property type="match status" value="1"/>
</dbReference>